<keyword evidence="2" id="KW-0067">ATP-binding</keyword>
<sequence>MAPHRRPVPRTTNRVRTRHATTPARRQDDALALQPVRYLLRMGTSRSAATLVGRAAESAQLGTVLSTALTGSGRAVMVCGEAGIGKSALLTACADQAERAGFTVLWGSANEIEQQFPLWPFLELLRTGNSSAGRLRQEYRAAVAALRQHSAGAMADPVPAVAERLFQAVERQCASGPVLLVLDDFQWADEMSAALWIRLARQAEQLPLVMAAAVRSGAGEGEVSAVLRGLERTSGLTIRLGPLSDCAAMALADNQLTGPAAPSLVRELSRAGGNPLHLTELLTLLRENDALAKGPHGLEVRPGHRGLPLGATIADRIQHLSAELREVLGIAAVLGAEFQLMDLSTVSGRPLIALLPLVDEALAAALLVPASERLSFRHHLIWQAFADTIPATLRGVLHRQAAEALARTGAPREQVASQLLQADDAGSDAWAVGWTADHARELVDRSPAVAVGLLARAVTAGLPAVDLTALRLRTVEALVSSARLVEAEALAREVLAEGSIEPDHAAEASWLLARALHAQAPSGGGLNDAAEVVAATKIDGMSERCTARLLAESAFHLFRSGRPGEAIEAAAQAVISGERSGESFALAYARWMQAVIARVHDDNPAAALELSTRGLALCADGTQPRIERLIRTQRVIIMGVLDELVEAEHEITEIRLVSDRLAVPDLGATTAIAAHRFRRGQWDDALVELDHLNGNGHGQVAVLSRGLTALVAAHRDDRTTSEAQLRLMRDHRLETPADHETAQWLLMARSVAAERSGLADQALAALRPVLDPQIAAFLADPCDWLPIIVRLALASGDRATAEAAAAVRPPGPPEPSTAYRHHTAVHCAGLLAGDPAALVTAADYYASSSRPLRQANALEDAAELLAAQGSPIEAKRRLDDAVAAYTGLGAVWDVRRARARLRARGIRQGARGPRVRATSGWASLTATELRVAHLVAVGRSNPEIAAELLLSARTVQSHVSRILAKLSFRSRVEIAGEAAKRGLTAGGMTP</sequence>
<dbReference type="InterPro" id="IPR041664">
    <property type="entry name" value="AAA_16"/>
</dbReference>
<dbReference type="CDD" id="cd06170">
    <property type="entry name" value="LuxR_C_like"/>
    <property type="match status" value="1"/>
</dbReference>
<keyword evidence="1" id="KW-0547">Nucleotide-binding</keyword>
<dbReference type="PROSITE" id="PS50043">
    <property type="entry name" value="HTH_LUXR_2"/>
    <property type="match status" value="1"/>
</dbReference>
<name>A0A540W1Z4_9ACTN</name>
<feature type="region of interest" description="Disordered" evidence="3">
    <location>
        <begin position="1"/>
        <end position="27"/>
    </location>
</feature>
<evidence type="ECO:0000256" key="2">
    <source>
        <dbReference type="ARBA" id="ARBA00022840"/>
    </source>
</evidence>
<evidence type="ECO:0000313" key="6">
    <source>
        <dbReference type="Proteomes" id="UP000319103"/>
    </source>
</evidence>
<dbReference type="Proteomes" id="UP000319103">
    <property type="component" value="Unassembled WGS sequence"/>
</dbReference>
<reference evidence="5 6" key="1">
    <citation type="submission" date="2019-06" db="EMBL/GenBank/DDBJ databases">
        <title>Description of Kitasatospora acidophila sp. nov. isolated from pine grove soil, and reclassification of Streptomyces novaecaesareae to Kitasatospora novaeceasareae comb. nov.</title>
        <authorList>
            <person name="Kim M.J."/>
        </authorList>
    </citation>
    <scope>NUCLEOTIDE SEQUENCE [LARGE SCALE GENOMIC DNA]</scope>
    <source>
        <strain evidence="5 6">MMS16-CNU292</strain>
    </source>
</reference>
<dbReference type="PRINTS" id="PR00038">
    <property type="entry name" value="HTHLUXR"/>
</dbReference>
<dbReference type="InterPro" id="IPR036388">
    <property type="entry name" value="WH-like_DNA-bd_sf"/>
</dbReference>
<dbReference type="Gene3D" id="1.10.10.10">
    <property type="entry name" value="Winged helix-like DNA-binding domain superfamily/Winged helix DNA-binding domain"/>
    <property type="match status" value="1"/>
</dbReference>
<dbReference type="PROSITE" id="PS00622">
    <property type="entry name" value="HTH_LUXR_1"/>
    <property type="match status" value="1"/>
</dbReference>
<evidence type="ECO:0000313" key="5">
    <source>
        <dbReference type="EMBL" id="TQF03036.1"/>
    </source>
</evidence>
<protein>
    <submittedName>
        <fullName evidence="5">AAA family ATPase</fullName>
    </submittedName>
</protein>
<dbReference type="PANTHER" id="PTHR16305:SF35">
    <property type="entry name" value="TRANSCRIPTIONAL ACTIVATOR DOMAIN"/>
    <property type="match status" value="1"/>
</dbReference>
<gene>
    <name evidence="5" type="ORF">E6W39_13190</name>
</gene>
<dbReference type="SMART" id="SM00421">
    <property type="entry name" value="HTH_LUXR"/>
    <property type="match status" value="1"/>
</dbReference>
<dbReference type="Pfam" id="PF00196">
    <property type="entry name" value="GerE"/>
    <property type="match status" value="1"/>
</dbReference>
<accession>A0A540W1Z4</accession>
<dbReference type="SUPFAM" id="SSF46894">
    <property type="entry name" value="C-terminal effector domain of the bipartite response regulators"/>
    <property type="match status" value="1"/>
</dbReference>
<dbReference type="OrthoDB" id="3863328at2"/>
<evidence type="ECO:0000259" key="4">
    <source>
        <dbReference type="PROSITE" id="PS50043"/>
    </source>
</evidence>
<dbReference type="PANTHER" id="PTHR16305">
    <property type="entry name" value="TESTICULAR SOLUBLE ADENYLYL CYCLASE"/>
    <property type="match status" value="1"/>
</dbReference>
<dbReference type="GO" id="GO:0006355">
    <property type="term" value="P:regulation of DNA-templated transcription"/>
    <property type="evidence" value="ECO:0007669"/>
    <property type="project" value="InterPro"/>
</dbReference>
<dbReference type="EMBL" id="VIGB01000003">
    <property type="protein sequence ID" value="TQF03036.1"/>
    <property type="molecule type" value="Genomic_DNA"/>
</dbReference>
<keyword evidence="6" id="KW-1185">Reference proteome</keyword>
<dbReference type="SUPFAM" id="SSF52540">
    <property type="entry name" value="P-loop containing nucleoside triphosphate hydrolases"/>
    <property type="match status" value="1"/>
</dbReference>
<dbReference type="InterPro" id="IPR016032">
    <property type="entry name" value="Sig_transdc_resp-reg_C-effctor"/>
</dbReference>
<dbReference type="AlphaFoldDB" id="A0A540W1Z4"/>
<proteinExistence type="predicted"/>
<dbReference type="GO" id="GO:0005737">
    <property type="term" value="C:cytoplasm"/>
    <property type="evidence" value="ECO:0007669"/>
    <property type="project" value="TreeGrafter"/>
</dbReference>
<organism evidence="5 6">
    <name type="scientific">Kitasatospora acidiphila</name>
    <dbReference type="NCBI Taxonomy" id="2567942"/>
    <lineage>
        <taxon>Bacteria</taxon>
        <taxon>Bacillati</taxon>
        <taxon>Actinomycetota</taxon>
        <taxon>Actinomycetes</taxon>
        <taxon>Kitasatosporales</taxon>
        <taxon>Streptomycetaceae</taxon>
        <taxon>Kitasatospora</taxon>
    </lineage>
</organism>
<dbReference type="Pfam" id="PF13191">
    <property type="entry name" value="AAA_16"/>
    <property type="match status" value="1"/>
</dbReference>
<dbReference type="GO" id="GO:0003677">
    <property type="term" value="F:DNA binding"/>
    <property type="evidence" value="ECO:0007669"/>
    <property type="project" value="InterPro"/>
</dbReference>
<feature type="domain" description="HTH luxR-type" evidence="4">
    <location>
        <begin position="917"/>
        <end position="982"/>
    </location>
</feature>
<dbReference type="Gene3D" id="3.40.50.300">
    <property type="entry name" value="P-loop containing nucleotide triphosphate hydrolases"/>
    <property type="match status" value="1"/>
</dbReference>
<dbReference type="InterPro" id="IPR000792">
    <property type="entry name" value="Tscrpt_reg_LuxR_C"/>
</dbReference>
<evidence type="ECO:0000256" key="1">
    <source>
        <dbReference type="ARBA" id="ARBA00022741"/>
    </source>
</evidence>
<feature type="compositionally biased region" description="Basic residues" evidence="3">
    <location>
        <begin position="1"/>
        <end position="19"/>
    </location>
</feature>
<comment type="caution">
    <text evidence="5">The sequence shown here is derived from an EMBL/GenBank/DDBJ whole genome shotgun (WGS) entry which is preliminary data.</text>
</comment>
<dbReference type="InterPro" id="IPR027417">
    <property type="entry name" value="P-loop_NTPase"/>
</dbReference>
<dbReference type="GO" id="GO:0005524">
    <property type="term" value="F:ATP binding"/>
    <property type="evidence" value="ECO:0007669"/>
    <property type="project" value="UniProtKB-KW"/>
</dbReference>
<evidence type="ECO:0000256" key="3">
    <source>
        <dbReference type="SAM" id="MobiDB-lite"/>
    </source>
</evidence>
<dbReference type="GO" id="GO:0004016">
    <property type="term" value="F:adenylate cyclase activity"/>
    <property type="evidence" value="ECO:0007669"/>
    <property type="project" value="TreeGrafter"/>
</dbReference>